<feature type="region of interest" description="Disordered" evidence="1">
    <location>
        <begin position="1"/>
        <end position="70"/>
    </location>
</feature>
<feature type="compositionally biased region" description="Basic and acidic residues" evidence="1">
    <location>
        <begin position="27"/>
        <end position="43"/>
    </location>
</feature>
<dbReference type="Proteomes" id="UP001141327">
    <property type="component" value="Unassembled WGS sequence"/>
</dbReference>
<gene>
    <name evidence="2" type="ORF">PAPYR_5886</name>
</gene>
<organism evidence="2 3">
    <name type="scientific">Paratrimastix pyriformis</name>
    <dbReference type="NCBI Taxonomy" id="342808"/>
    <lineage>
        <taxon>Eukaryota</taxon>
        <taxon>Metamonada</taxon>
        <taxon>Preaxostyla</taxon>
        <taxon>Paratrimastigidae</taxon>
        <taxon>Paratrimastix</taxon>
    </lineage>
</organism>
<evidence type="ECO:0000313" key="3">
    <source>
        <dbReference type="Proteomes" id="UP001141327"/>
    </source>
</evidence>
<keyword evidence="3" id="KW-1185">Reference proteome</keyword>
<sequence>MRKIRPMSEELRREVEMGAQSAPRTRHSPDTEEKEEKNRETEPTPKPSELSEPAPKRATAPTTAPAPPLRADDEWAKVSHCEKNCEVPDPAPFRSLGGADPRFGLSPMTSIQMLRLSHEIRAAVLGSALDNSTPSVPLEAPTAMQGSRHSVSGQPRHFPFAYGPLANCIAWVEDCAGHQPLAKLGLPVGPMFDALLGA</sequence>
<dbReference type="EMBL" id="JAPMOS010000030">
    <property type="protein sequence ID" value="KAJ4458343.1"/>
    <property type="molecule type" value="Genomic_DNA"/>
</dbReference>
<reference evidence="2" key="1">
    <citation type="journal article" date="2022" name="bioRxiv">
        <title>Genomics of Preaxostyla Flagellates Illuminates Evolutionary Transitions and the Path Towards Mitochondrial Loss.</title>
        <authorList>
            <person name="Novak L.V.F."/>
            <person name="Treitli S.C."/>
            <person name="Pyrih J."/>
            <person name="Halakuc P."/>
            <person name="Pipaliya S.V."/>
            <person name="Vacek V."/>
            <person name="Brzon O."/>
            <person name="Soukal P."/>
            <person name="Eme L."/>
            <person name="Dacks J.B."/>
            <person name="Karnkowska A."/>
            <person name="Elias M."/>
            <person name="Hampl V."/>
        </authorList>
    </citation>
    <scope>NUCLEOTIDE SEQUENCE</scope>
    <source>
        <strain evidence="2">RCP-MX</strain>
    </source>
</reference>
<accession>A0ABQ8UJE3</accession>
<proteinExistence type="predicted"/>
<protein>
    <submittedName>
        <fullName evidence="2">Uncharacterized protein</fullName>
    </submittedName>
</protein>
<evidence type="ECO:0000256" key="1">
    <source>
        <dbReference type="SAM" id="MobiDB-lite"/>
    </source>
</evidence>
<name>A0ABQ8UJE3_9EUKA</name>
<feature type="compositionally biased region" description="Basic and acidic residues" evidence="1">
    <location>
        <begin position="1"/>
        <end position="16"/>
    </location>
</feature>
<comment type="caution">
    <text evidence="2">The sequence shown here is derived from an EMBL/GenBank/DDBJ whole genome shotgun (WGS) entry which is preliminary data.</text>
</comment>
<evidence type="ECO:0000313" key="2">
    <source>
        <dbReference type="EMBL" id="KAJ4458343.1"/>
    </source>
</evidence>